<dbReference type="AlphaFoldDB" id="A0A517ZXG9"/>
<evidence type="ECO:0000256" key="2">
    <source>
        <dbReference type="SAM" id="MobiDB-lite"/>
    </source>
</evidence>
<dbReference type="PANTHER" id="PTHR47245:SF2">
    <property type="entry name" value="PEPTIDYL-PROLYL CIS-TRANS ISOMERASE HP_0175-RELATED"/>
    <property type="match status" value="1"/>
</dbReference>
<dbReference type="InterPro" id="IPR050245">
    <property type="entry name" value="PrsA_foldase"/>
</dbReference>
<keyword evidence="5" id="KW-1185">Reference proteome</keyword>
<dbReference type="InterPro" id="IPR027304">
    <property type="entry name" value="Trigger_fact/SurA_dom_sf"/>
</dbReference>
<dbReference type="Gene3D" id="3.10.50.40">
    <property type="match status" value="1"/>
</dbReference>
<dbReference type="SUPFAM" id="SSF109998">
    <property type="entry name" value="Triger factor/SurA peptide-binding domain-like"/>
    <property type="match status" value="1"/>
</dbReference>
<reference evidence="4 5" key="1">
    <citation type="submission" date="2019-02" db="EMBL/GenBank/DDBJ databases">
        <title>Deep-cultivation of Planctomycetes and their phenomic and genomic characterization uncovers novel biology.</title>
        <authorList>
            <person name="Wiegand S."/>
            <person name="Jogler M."/>
            <person name="Boedeker C."/>
            <person name="Pinto D."/>
            <person name="Vollmers J."/>
            <person name="Rivas-Marin E."/>
            <person name="Kohn T."/>
            <person name="Peeters S.H."/>
            <person name="Heuer A."/>
            <person name="Rast P."/>
            <person name="Oberbeckmann S."/>
            <person name="Bunk B."/>
            <person name="Jeske O."/>
            <person name="Meyerdierks A."/>
            <person name="Storesund J.E."/>
            <person name="Kallscheuer N."/>
            <person name="Luecker S."/>
            <person name="Lage O.M."/>
            <person name="Pohl T."/>
            <person name="Merkel B.J."/>
            <person name="Hornburger P."/>
            <person name="Mueller R.-W."/>
            <person name="Bruemmer F."/>
            <person name="Labrenz M."/>
            <person name="Spormann A.M."/>
            <person name="Op den Camp H."/>
            <person name="Overmann J."/>
            <person name="Amann R."/>
            <person name="Jetten M.S.M."/>
            <person name="Mascher T."/>
            <person name="Medema M.H."/>
            <person name="Devos D.P."/>
            <person name="Kaster A.-K."/>
            <person name="Ovreas L."/>
            <person name="Rohde M."/>
            <person name="Galperin M.Y."/>
            <person name="Jogler C."/>
        </authorList>
    </citation>
    <scope>NUCLEOTIDE SEQUENCE [LARGE SCALE GENOMIC DNA]</scope>
    <source>
        <strain evidence="4 5">Mal52</strain>
    </source>
</reference>
<feature type="domain" description="PpiC" evidence="3">
    <location>
        <begin position="267"/>
        <end position="366"/>
    </location>
</feature>
<feature type="region of interest" description="Disordered" evidence="2">
    <location>
        <begin position="22"/>
        <end position="55"/>
    </location>
</feature>
<dbReference type="PROSITE" id="PS50198">
    <property type="entry name" value="PPIC_PPIASE_2"/>
    <property type="match status" value="1"/>
</dbReference>
<dbReference type="InterPro" id="IPR046357">
    <property type="entry name" value="PPIase_dom_sf"/>
</dbReference>
<gene>
    <name evidence="4" type="primary">prsA_2</name>
    <name evidence="4" type="ORF">Mal52_57120</name>
</gene>
<proteinExistence type="predicted"/>
<accession>A0A517ZXG9</accession>
<dbReference type="EC" id="5.2.1.8" evidence="4"/>
<evidence type="ECO:0000256" key="1">
    <source>
        <dbReference type="PROSITE-ProRule" id="PRU00278"/>
    </source>
</evidence>
<dbReference type="GO" id="GO:0003755">
    <property type="term" value="F:peptidyl-prolyl cis-trans isomerase activity"/>
    <property type="evidence" value="ECO:0007669"/>
    <property type="project" value="UniProtKB-KW"/>
</dbReference>
<dbReference type="PROSITE" id="PS51257">
    <property type="entry name" value="PROKAR_LIPOPROTEIN"/>
    <property type="match status" value="1"/>
</dbReference>
<dbReference type="RefSeq" id="WP_145379908.1">
    <property type="nucleotide sequence ID" value="NZ_CP036270.1"/>
</dbReference>
<evidence type="ECO:0000313" key="5">
    <source>
        <dbReference type="Proteomes" id="UP000319383"/>
    </source>
</evidence>
<dbReference type="OrthoDB" id="270355at2"/>
<sequence length="421" mass="47218">MKQTLTLVAALVITTGCNKIAKVDNPVAPEPPPRLSFDNRPTRDTSKSAPQLAARDEKPLANVADEIPAYDDLQLNEKGVTRVTNSRIGPASTNADRDLGTATGTLVLVNGEPIFAEDVLLEFERRVAKTKQRMTAAQIEEAQPELRAARAEFLRRSLPMHVQSKLLSSALLKSLTEEQKELLDQGMKQAFEDSLEKKKKELGITSRGELEVAMAKEGVTMQRMQQAFYENQMAQLYVSQNAGTPPKFSRRELFDYYQEHKEEYAVEGKVKWRQIKIGFKERGGEPVARQDIAKIEQLLINGADFSELAEEHSDGPTALNGGMWDWTEMGSLVDENLEAILFQIRPGTVSDVIKSDDSYHIVQVVERIDPGYVPFEDVHEKIKLELRQSQYQEAAAKLVDELKKTAVIEPKYDFGDTALLQ</sequence>
<evidence type="ECO:0000259" key="3">
    <source>
        <dbReference type="PROSITE" id="PS50198"/>
    </source>
</evidence>
<keyword evidence="1 4" id="KW-0413">Isomerase</keyword>
<dbReference type="PANTHER" id="PTHR47245">
    <property type="entry name" value="PEPTIDYLPROLYL ISOMERASE"/>
    <property type="match status" value="1"/>
</dbReference>
<dbReference type="Pfam" id="PF00639">
    <property type="entry name" value="Rotamase"/>
    <property type="match status" value="1"/>
</dbReference>
<name>A0A517ZXG9_9PLAN</name>
<organism evidence="4 5">
    <name type="scientific">Symmachiella dynata</name>
    <dbReference type="NCBI Taxonomy" id="2527995"/>
    <lineage>
        <taxon>Bacteria</taxon>
        <taxon>Pseudomonadati</taxon>
        <taxon>Planctomycetota</taxon>
        <taxon>Planctomycetia</taxon>
        <taxon>Planctomycetales</taxon>
        <taxon>Planctomycetaceae</taxon>
        <taxon>Symmachiella</taxon>
    </lineage>
</organism>
<dbReference type="EMBL" id="CP036276">
    <property type="protein sequence ID" value="QDU47184.1"/>
    <property type="molecule type" value="Genomic_DNA"/>
</dbReference>
<dbReference type="InterPro" id="IPR000297">
    <property type="entry name" value="PPIase_PpiC"/>
</dbReference>
<evidence type="ECO:0000313" key="4">
    <source>
        <dbReference type="EMBL" id="QDU47184.1"/>
    </source>
</evidence>
<dbReference type="KEGG" id="sdyn:Mal52_57120"/>
<keyword evidence="1" id="KW-0697">Rotamase</keyword>
<dbReference type="SUPFAM" id="SSF54534">
    <property type="entry name" value="FKBP-like"/>
    <property type="match status" value="1"/>
</dbReference>
<protein>
    <submittedName>
        <fullName evidence="4">Foldase protein PrsA</fullName>
        <ecNumber evidence="4">5.2.1.8</ecNumber>
    </submittedName>
</protein>
<dbReference type="Proteomes" id="UP000319383">
    <property type="component" value="Chromosome"/>
</dbReference>